<dbReference type="Proteomes" id="UP000006352">
    <property type="component" value="Unassembled WGS sequence"/>
</dbReference>
<keyword evidence="3" id="KW-1185">Reference proteome</keyword>
<feature type="compositionally biased region" description="Polar residues" evidence="1">
    <location>
        <begin position="9"/>
        <end position="19"/>
    </location>
</feature>
<dbReference type="STRING" id="599839.J4HU53"/>
<dbReference type="AlphaFoldDB" id="J4HU53"/>
<sequence>MARPMHLADSSSLIASQPSDAALRRSSRLRLRGGVRPYVKTAGPSIPDGAPARSTRNRGVVRVSSLGTTKPATKVRGHSGRARRVAEENISVALPKQLKVAPRSTTKRRRDDEESCVKPLSVDAAGSPDEAENEFRTPRALRALKRQRRASSGSSDVSCPMNIHHPAPQSPPAFSPFGSRVSFSKVDNDPRPLPPGDAGILENIALIRQAESRNLSDARHTFANGTVLLPSISDAHVLTPSTNEIKNVKTALAPRATDGPIHEEDTLASLAVYSTTLSSATEFKDSCSVELVIPASEHSDANTRPTVTPASALAPRLPHCAIIPSSPLSRPPLSSSLTDASEDDELYGFSSWSVRVRHPIRDRIRRPESRDHNIWKLACHERIGELVHRYTREIVRAVVVAQAKRQSPPPEFRLYTPDNYTGSRDDIGDTNDSFMDLDDEDDEDWDDEASDDEDISSGELGDMNAAGFDVMDLDVSDNSPSSPFPAHEHHADPADSAAPDAAAPTLEEYSPAPAIPLQLPPLTSVRALGLESCPQRTPDGIPYVGRGTPVDRQRRADWANIRLSQYFSLGQPEWLTALSLSPSPPSNPSTLLPSDMSYGVPQDVSPFCCTEQGVFGAASTQAYGVSPDSVSSTSSSVASLSYTLPPPQPHPDGAWLEPALRPASPTLEPMVVSPSPPSPPYEAHFTAAPSVLPFPGAAQPHPQGCAWHGSFMQCLMASGVGCSPALPGPLAVGAPVPTPAEVTAVYEVPISMDPMPVQVSSTLSHALG</sequence>
<feature type="region of interest" description="Disordered" evidence="1">
    <location>
        <begin position="405"/>
        <end position="502"/>
    </location>
</feature>
<evidence type="ECO:0000256" key="1">
    <source>
        <dbReference type="SAM" id="MobiDB-lite"/>
    </source>
</evidence>
<feature type="region of interest" description="Disordered" evidence="1">
    <location>
        <begin position="100"/>
        <end position="183"/>
    </location>
</feature>
<feature type="region of interest" description="Disordered" evidence="1">
    <location>
        <begin position="1"/>
        <end position="58"/>
    </location>
</feature>
<reference evidence="2 3" key="1">
    <citation type="journal article" date="2012" name="Appl. Environ. Microbiol.">
        <title>Short-read sequencing for genomic analysis of the brown rot fungus Fibroporia radiculosa.</title>
        <authorList>
            <person name="Tang J.D."/>
            <person name="Perkins A.D."/>
            <person name="Sonstegard T.S."/>
            <person name="Schroeder S.G."/>
            <person name="Burgess S.C."/>
            <person name="Diehl S.V."/>
        </authorList>
    </citation>
    <scope>NUCLEOTIDE SEQUENCE [LARGE SCALE GENOMIC DNA]</scope>
    <source>
        <strain evidence="2 3">TFFH 294</strain>
    </source>
</reference>
<gene>
    <name evidence="2" type="ORF">FIBRA_01947</name>
</gene>
<proteinExistence type="predicted"/>
<protein>
    <submittedName>
        <fullName evidence="2">Uncharacterized protein</fullName>
    </submittedName>
</protein>
<dbReference type="HOGENOM" id="CLU_363701_0_0_1"/>
<accession>J4HU53</accession>
<dbReference type="EMBL" id="HE796957">
    <property type="protein sequence ID" value="CCL99922.1"/>
    <property type="molecule type" value="Genomic_DNA"/>
</dbReference>
<evidence type="ECO:0000313" key="3">
    <source>
        <dbReference type="Proteomes" id="UP000006352"/>
    </source>
</evidence>
<name>J4HU53_9APHY</name>
<evidence type="ECO:0000313" key="2">
    <source>
        <dbReference type="EMBL" id="CCL99922.1"/>
    </source>
</evidence>
<dbReference type="RefSeq" id="XP_012179205.1">
    <property type="nucleotide sequence ID" value="XM_012323815.1"/>
</dbReference>
<dbReference type="GeneID" id="24094833"/>
<dbReference type="OrthoDB" id="2804726at2759"/>
<dbReference type="InParanoid" id="J4HU53"/>
<feature type="compositionally biased region" description="Acidic residues" evidence="1">
    <location>
        <begin position="435"/>
        <end position="456"/>
    </location>
</feature>
<organism evidence="2 3">
    <name type="scientific">Fibroporia radiculosa</name>
    <dbReference type="NCBI Taxonomy" id="599839"/>
    <lineage>
        <taxon>Eukaryota</taxon>
        <taxon>Fungi</taxon>
        <taxon>Dikarya</taxon>
        <taxon>Basidiomycota</taxon>
        <taxon>Agaricomycotina</taxon>
        <taxon>Agaricomycetes</taxon>
        <taxon>Polyporales</taxon>
        <taxon>Fibroporiaceae</taxon>
        <taxon>Fibroporia</taxon>
    </lineage>
</organism>